<dbReference type="PANTHER" id="PTHR46849:SF1">
    <property type="entry name" value="RCC1 DOMAIN-CONTAINING PROTEIN 1"/>
    <property type="match status" value="1"/>
</dbReference>
<dbReference type="PROSITE" id="PS50012">
    <property type="entry name" value="RCC1_3"/>
    <property type="match status" value="2"/>
</dbReference>
<dbReference type="AlphaFoldDB" id="A0A8B8HJ11"/>
<dbReference type="PRINTS" id="PR00633">
    <property type="entry name" value="RCCNDNSATION"/>
</dbReference>
<dbReference type="InterPro" id="IPR009091">
    <property type="entry name" value="RCC1/BLIP-II"/>
</dbReference>
<evidence type="ECO:0000256" key="1">
    <source>
        <dbReference type="PROSITE-ProRule" id="PRU00235"/>
    </source>
</evidence>
<dbReference type="Pfam" id="PF00415">
    <property type="entry name" value="RCC1"/>
    <property type="match status" value="1"/>
</dbReference>
<protein>
    <submittedName>
        <fullName evidence="3">RCC1 domain-containing protein 1</fullName>
    </submittedName>
</protein>
<sequence length="370" mass="42153">MYIVTGANLFGQWFSWTKNISFYDKFEIIHPEIESKFDFKKAKLITSCWSYNIFDIDNIFYIAGSWHGRDNQIVKIPVPEEKKQSCKASGLLITGNDYMIILVEAVTRSIWFFDFETEDFKKVKFNEEPILENAVKKSKLTDDVIKLAATNNTFIYLTSEGNVYTGQLPSYVDTHTCVGKACDIECGYEHYMLLTTEGRVYTWGNGRRLQLGHGDLTNLDLPTEVEALAGIKIVKIKAGGWHSLALSEYGDLYAWGWNDTGQLGMNINKDGEENLERKGQKNYAIPRPVDIYNDQGEEIELIIKDIACGTRHSAILLEDNTIWTTGCNKYGQLGFSPKDYEKLEYFKKSYHNPNIISVIGGPWSTIVEIT</sequence>
<dbReference type="Pfam" id="PF13540">
    <property type="entry name" value="RCC1_2"/>
    <property type="match status" value="1"/>
</dbReference>
<name>A0A8B8HJ11_VANTA</name>
<dbReference type="PANTHER" id="PTHR46849">
    <property type="entry name" value="RCC1 DOMAIN-CONTAINING PROTEIN 1"/>
    <property type="match status" value="1"/>
</dbReference>
<dbReference type="OrthoDB" id="5370059at2759"/>
<dbReference type="GeneID" id="113392347"/>
<dbReference type="Proteomes" id="UP001652626">
    <property type="component" value="Chromosome 5"/>
</dbReference>
<feature type="repeat" description="RCC1" evidence="1">
    <location>
        <begin position="198"/>
        <end position="249"/>
    </location>
</feature>
<reference evidence="3" key="1">
    <citation type="submission" date="2025-08" db="UniProtKB">
        <authorList>
            <consortium name="RefSeq"/>
        </authorList>
    </citation>
    <scope>IDENTIFICATION</scope>
    <source>
        <tissue evidence="3">Whole body</tissue>
    </source>
</reference>
<gene>
    <name evidence="3" type="primary">LOC113392347</name>
</gene>
<organism evidence="2 3">
    <name type="scientific">Vanessa tameamea</name>
    <name type="common">Kamehameha butterfly</name>
    <dbReference type="NCBI Taxonomy" id="334116"/>
    <lineage>
        <taxon>Eukaryota</taxon>
        <taxon>Metazoa</taxon>
        <taxon>Ecdysozoa</taxon>
        <taxon>Arthropoda</taxon>
        <taxon>Hexapoda</taxon>
        <taxon>Insecta</taxon>
        <taxon>Pterygota</taxon>
        <taxon>Neoptera</taxon>
        <taxon>Endopterygota</taxon>
        <taxon>Lepidoptera</taxon>
        <taxon>Glossata</taxon>
        <taxon>Ditrysia</taxon>
        <taxon>Papilionoidea</taxon>
        <taxon>Nymphalidae</taxon>
        <taxon>Nymphalinae</taxon>
        <taxon>Vanessa</taxon>
    </lineage>
</organism>
<dbReference type="InterPro" id="IPR052830">
    <property type="entry name" value="RCC1_domain-containing"/>
</dbReference>
<keyword evidence="2" id="KW-1185">Reference proteome</keyword>
<dbReference type="Gene3D" id="2.130.10.30">
    <property type="entry name" value="Regulator of chromosome condensation 1/beta-lactamase-inhibitor protein II"/>
    <property type="match status" value="1"/>
</dbReference>
<dbReference type="OMA" id="CGYEHYM"/>
<feature type="repeat" description="RCC1" evidence="1">
    <location>
        <begin position="250"/>
        <end position="319"/>
    </location>
</feature>
<proteinExistence type="predicted"/>
<dbReference type="SUPFAM" id="SSF50985">
    <property type="entry name" value="RCC1/BLIP-II"/>
    <property type="match status" value="1"/>
</dbReference>
<dbReference type="RefSeq" id="XP_026484515.2">
    <property type="nucleotide sequence ID" value="XM_026628730.2"/>
</dbReference>
<accession>A0A8B8HJ11</accession>
<evidence type="ECO:0000313" key="3">
    <source>
        <dbReference type="RefSeq" id="XP_026484515.2"/>
    </source>
</evidence>
<dbReference type="InterPro" id="IPR000408">
    <property type="entry name" value="Reg_chr_condens"/>
</dbReference>
<evidence type="ECO:0000313" key="2">
    <source>
        <dbReference type="Proteomes" id="UP001652626"/>
    </source>
</evidence>